<keyword evidence="2" id="KW-1185">Reference proteome</keyword>
<evidence type="ECO:0000313" key="2">
    <source>
        <dbReference type="Proteomes" id="UP001221838"/>
    </source>
</evidence>
<comment type="caution">
    <text evidence="1">The sequence shown here is derived from an EMBL/GenBank/DDBJ whole genome shotgun (WGS) entry which is preliminary data.</text>
</comment>
<proteinExistence type="predicted"/>
<gene>
    <name evidence="1" type="ORF">POL68_32035</name>
</gene>
<protein>
    <submittedName>
        <fullName evidence="1">Uncharacterized protein</fullName>
    </submittedName>
</protein>
<dbReference type="EMBL" id="JAQNDM010000002">
    <property type="protein sequence ID" value="MDC0713135.1"/>
    <property type="molecule type" value="Genomic_DNA"/>
</dbReference>
<sequence length="263" mass="28707">MSPVDSETVQSWIEIAKERIALRQPLIDAGAASQATLESWSEWKMAYGRALFLKGEPLTQIRKAFRDAAGGFERVFQMSYDTSAPQYLGSKADPTTVTDVTAIEGLDSALIAGDPGLARRLALWIPPEPSDPSTPLELRCYTRGLQQFVLDEPGKAKGFLSQVLQKHNNTVPKRGYQRNYYTLALALSGIVDGSDATFNEGLRQQAEFYRGAARGENSDTAEEHICDHLVALGNLGLGHGREVAEKIPFLPAALLLSAVPQPH</sequence>
<reference evidence="1 2" key="1">
    <citation type="submission" date="2022-11" db="EMBL/GenBank/DDBJ databases">
        <title>Minimal conservation of predation-associated metabolite biosynthetic gene clusters underscores biosynthetic potential of Myxococcota including descriptions for ten novel species: Archangium lansinium sp. nov., Myxococcus landrumus sp. nov., Nannocystis bai.</title>
        <authorList>
            <person name="Ahearne A."/>
            <person name="Stevens C."/>
            <person name="Dowd S."/>
        </authorList>
    </citation>
    <scope>NUCLEOTIDE SEQUENCE [LARGE SCALE GENOMIC DNA]</scope>
    <source>
        <strain evidence="1 2">NCWAL01</strain>
    </source>
</reference>
<accession>A0ABT5DIZ8</accession>
<dbReference type="Proteomes" id="UP001221838">
    <property type="component" value="Unassembled WGS sequence"/>
</dbReference>
<name>A0ABT5DIZ8_9BACT</name>
<evidence type="ECO:0000313" key="1">
    <source>
        <dbReference type="EMBL" id="MDC0713135.1"/>
    </source>
</evidence>
<dbReference type="RefSeq" id="WP_272143324.1">
    <property type="nucleotide sequence ID" value="NZ_JAQNDM010000002.1"/>
</dbReference>
<organism evidence="1 2">
    <name type="scientific">Stigmatella ashevillensis</name>
    <dbReference type="NCBI Taxonomy" id="2995309"/>
    <lineage>
        <taxon>Bacteria</taxon>
        <taxon>Pseudomonadati</taxon>
        <taxon>Myxococcota</taxon>
        <taxon>Myxococcia</taxon>
        <taxon>Myxococcales</taxon>
        <taxon>Cystobacterineae</taxon>
        <taxon>Archangiaceae</taxon>
        <taxon>Stigmatella</taxon>
    </lineage>
</organism>